<evidence type="ECO:0000313" key="1">
    <source>
        <dbReference type="EMBL" id="EME47069.1"/>
    </source>
</evidence>
<protein>
    <submittedName>
        <fullName evidence="1">Uncharacterized protein</fullName>
    </submittedName>
</protein>
<dbReference type="HOGENOM" id="CLU_1768004_0_0_1"/>
<proteinExistence type="predicted"/>
<keyword evidence="2" id="KW-1185">Reference proteome</keyword>
<sequence length="147" mass="17150">MLRYREGRQQVQHWLSNIVTDRAICKQVSIVCVQYFEQPHRSTAMLVDVKTFQVSNRESWIHPLLGKPLKTLREVEQELDAAKKEIEPATTYHYVPAFLHELVNLMTVPLSKSRLMLCESMANSRLHGYTDFQLRFEVITIIYSNVG</sequence>
<dbReference type="Proteomes" id="UP000016933">
    <property type="component" value="Unassembled WGS sequence"/>
</dbReference>
<dbReference type="OrthoDB" id="5272396at2759"/>
<dbReference type="AlphaFoldDB" id="N1PXY6"/>
<accession>N1PXY6</accession>
<reference evidence="1 2" key="2">
    <citation type="journal article" date="2012" name="PLoS Pathog.">
        <title>Diverse lifestyles and strategies of plant pathogenesis encoded in the genomes of eighteen Dothideomycetes fungi.</title>
        <authorList>
            <person name="Ohm R.A."/>
            <person name="Feau N."/>
            <person name="Henrissat B."/>
            <person name="Schoch C.L."/>
            <person name="Horwitz B.A."/>
            <person name="Barry K.W."/>
            <person name="Condon B.J."/>
            <person name="Copeland A.C."/>
            <person name="Dhillon B."/>
            <person name="Glaser F."/>
            <person name="Hesse C.N."/>
            <person name="Kosti I."/>
            <person name="LaButti K."/>
            <person name="Lindquist E.A."/>
            <person name="Lucas S."/>
            <person name="Salamov A.A."/>
            <person name="Bradshaw R.E."/>
            <person name="Ciuffetti L."/>
            <person name="Hamelin R.C."/>
            <person name="Kema G.H.J."/>
            <person name="Lawrence C."/>
            <person name="Scott J.A."/>
            <person name="Spatafora J.W."/>
            <person name="Turgeon B.G."/>
            <person name="de Wit P.J.G.M."/>
            <person name="Zhong S."/>
            <person name="Goodwin S.B."/>
            <person name="Grigoriev I.V."/>
        </authorList>
    </citation>
    <scope>NUCLEOTIDE SEQUENCE [LARGE SCALE GENOMIC DNA]</scope>
    <source>
        <strain evidence="2">NZE10 / CBS 128990</strain>
    </source>
</reference>
<name>N1PXY6_DOTSN</name>
<reference evidence="2" key="1">
    <citation type="journal article" date="2012" name="PLoS Genet.">
        <title>The genomes of the fungal plant pathogens Cladosporium fulvum and Dothistroma septosporum reveal adaptation to different hosts and lifestyles but also signatures of common ancestry.</title>
        <authorList>
            <person name="de Wit P.J.G.M."/>
            <person name="van der Burgt A."/>
            <person name="Oekmen B."/>
            <person name="Stergiopoulos I."/>
            <person name="Abd-Elsalam K.A."/>
            <person name="Aerts A.L."/>
            <person name="Bahkali A.H."/>
            <person name="Beenen H.G."/>
            <person name="Chettri P."/>
            <person name="Cox M.P."/>
            <person name="Datema E."/>
            <person name="de Vries R.P."/>
            <person name="Dhillon B."/>
            <person name="Ganley A.R."/>
            <person name="Griffiths S.A."/>
            <person name="Guo Y."/>
            <person name="Hamelin R.C."/>
            <person name="Henrissat B."/>
            <person name="Kabir M.S."/>
            <person name="Jashni M.K."/>
            <person name="Kema G."/>
            <person name="Klaubauf S."/>
            <person name="Lapidus A."/>
            <person name="Levasseur A."/>
            <person name="Lindquist E."/>
            <person name="Mehrabi R."/>
            <person name="Ohm R.A."/>
            <person name="Owen T.J."/>
            <person name="Salamov A."/>
            <person name="Schwelm A."/>
            <person name="Schijlen E."/>
            <person name="Sun H."/>
            <person name="van den Burg H.A."/>
            <person name="van Ham R.C.H.J."/>
            <person name="Zhang S."/>
            <person name="Goodwin S.B."/>
            <person name="Grigoriev I.V."/>
            <person name="Collemare J."/>
            <person name="Bradshaw R.E."/>
        </authorList>
    </citation>
    <scope>NUCLEOTIDE SEQUENCE [LARGE SCALE GENOMIC DNA]</scope>
    <source>
        <strain evidence="2">NZE10 / CBS 128990</strain>
    </source>
</reference>
<evidence type="ECO:0000313" key="2">
    <source>
        <dbReference type="Proteomes" id="UP000016933"/>
    </source>
</evidence>
<organism evidence="1 2">
    <name type="scientific">Dothistroma septosporum (strain NZE10 / CBS 128990)</name>
    <name type="common">Red band needle blight fungus</name>
    <name type="synonym">Mycosphaerella pini</name>
    <dbReference type="NCBI Taxonomy" id="675120"/>
    <lineage>
        <taxon>Eukaryota</taxon>
        <taxon>Fungi</taxon>
        <taxon>Dikarya</taxon>
        <taxon>Ascomycota</taxon>
        <taxon>Pezizomycotina</taxon>
        <taxon>Dothideomycetes</taxon>
        <taxon>Dothideomycetidae</taxon>
        <taxon>Mycosphaerellales</taxon>
        <taxon>Mycosphaerellaceae</taxon>
        <taxon>Dothistroma</taxon>
    </lineage>
</organism>
<gene>
    <name evidence="1" type="ORF">DOTSEDRAFT_69144</name>
</gene>
<dbReference type="EMBL" id="KB446536">
    <property type="protein sequence ID" value="EME47069.1"/>
    <property type="molecule type" value="Genomic_DNA"/>
</dbReference>